<keyword evidence="7" id="KW-0503">Monooxygenase</keyword>
<dbReference type="SUPFAM" id="SSF51905">
    <property type="entry name" value="FAD/NAD(P)-binding domain"/>
    <property type="match status" value="1"/>
</dbReference>
<dbReference type="Pfam" id="PF01494">
    <property type="entry name" value="FAD_binding_3"/>
    <property type="match status" value="1"/>
</dbReference>
<evidence type="ECO:0000256" key="1">
    <source>
        <dbReference type="ARBA" id="ARBA00007801"/>
    </source>
</evidence>
<dbReference type="InterPro" id="IPR050641">
    <property type="entry name" value="RIFMO-like"/>
</dbReference>
<dbReference type="Gene3D" id="3.30.9.10">
    <property type="entry name" value="D-Amino Acid Oxidase, subunit A, domain 2"/>
    <property type="match status" value="1"/>
</dbReference>
<evidence type="ECO:0000259" key="6">
    <source>
        <dbReference type="Pfam" id="PF07976"/>
    </source>
</evidence>
<evidence type="ECO:0000259" key="5">
    <source>
        <dbReference type="Pfam" id="PF01494"/>
    </source>
</evidence>
<dbReference type="InterPro" id="IPR036249">
    <property type="entry name" value="Thioredoxin-like_sf"/>
</dbReference>
<evidence type="ECO:0000256" key="3">
    <source>
        <dbReference type="ARBA" id="ARBA00022827"/>
    </source>
</evidence>
<dbReference type="InterPro" id="IPR036188">
    <property type="entry name" value="FAD/NAD-bd_sf"/>
</dbReference>
<dbReference type="PANTHER" id="PTHR43004:SF20">
    <property type="entry name" value="2-MONOOXYGENASE, PUTATIVE (AFU_ORTHOLOGUE AFUA_1G13660)-RELATED"/>
    <property type="match status" value="1"/>
</dbReference>
<protein>
    <submittedName>
        <fullName evidence="7">Monooxygenase FAD-binding</fullName>
    </submittedName>
</protein>
<dbReference type="InterPro" id="IPR038220">
    <property type="entry name" value="PHOX_C_sf"/>
</dbReference>
<dbReference type="SUPFAM" id="SSF54373">
    <property type="entry name" value="FAD-linked reductases, C-terminal domain"/>
    <property type="match status" value="1"/>
</dbReference>
<dbReference type="EMBL" id="JAPQKI010000003">
    <property type="protein sequence ID" value="KAJ5109675.1"/>
    <property type="molecule type" value="Genomic_DNA"/>
</dbReference>
<keyword evidence="3" id="KW-0274">FAD</keyword>
<evidence type="ECO:0000256" key="2">
    <source>
        <dbReference type="ARBA" id="ARBA00022630"/>
    </source>
</evidence>
<comment type="caution">
    <text evidence="7">The sequence shown here is derived from an EMBL/GenBank/DDBJ whole genome shotgun (WGS) entry which is preliminary data.</text>
</comment>
<dbReference type="Pfam" id="PF07976">
    <property type="entry name" value="Phe_hydrox_dim"/>
    <property type="match status" value="1"/>
</dbReference>
<dbReference type="GO" id="GO:0016709">
    <property type="term" value="F:oxidoreductase activity, acting on paired donors, with incorporation or reduction of molecular oxygen, NAD(P)H as one donor, and incorporation of one atom of oxygen"/>
    <property type="evidence" value="ECO:0007669"/>
    <property type="project" value="UniProtKB-ARBA"/>
</dbReference>
<dbReference type="SUPFAM" id="SSF52833">
    <property type="entry name" value="Thioredoxin-like"/>
    <property type="match status" value="1"/>
</dbReference>
<name>A0A9W9G068_9EURO</name>
<evidence type="ECO:0000313" key="8">
    <source>
        <dbReference type="Proteomes" id="UP001149074"/>
    </source>
</evidence>
<keyword evidence="2" id="KW-0285">Flavoprotein</keyword>
<evidence type="ECO:0000256" key="4">
    <source>
        <dbReference type="ARBA" id="ARBA00023002"/>
    </source>
</evidence>
<dbReference type="InterPro" id="IPR002938">
    <property type="entry name" value="FAD-bd"/>
</dbReference>
<dbReference type="Gene3D" id="3.50.50.60">
    <property type="entry name" value="FAD/NAD(P)-binding domain"/>
    <property type="match status" value="1"/>
</dbReference>
<dbReference type="OrthoDB" id="1716816at2759"/>
<dbReference type="Proteomes" id="UP001149074">
    <property type="component" value="Unassembled WGS sequence"/>
</dbReference>
<keyword evidence="4" id="KW-0560">Oxidoreductase</keyword>
<dbReference type="AlphaFoldDB" id="A0A9W9G068"/>
<gene>
    <name evidence="7" type="ORF">N7532_002320</name>
</gene>
<feature type="domain" description="Phenol hydroxylase-like C-terminal dimerisation" evidence="6">
    <location>
        <begin position="409"/>
        <end position="595"/>
    </location>
</feature>
<keyword evidence="8" id="KW-1185">Reference proteome</keyword>
<proteinExistence type="inferred from homology"/>
<feature type="domain" description="FAD-binding" evidence="5">
    <location>
        <begin position="8"/>
        <end position="373"/>
    </location>
</feature>
<dbReference type="InterPro" id="IPR012941">
    <property type="entry name" value="Phe_hydrox_C_dim_dom"/>
</dbReference>
<dbReference type="GO" id="GO:0071949">
    <property type="term" value="F:FAD binding"/>
    <property type="evidence" value="ECO:0007669"/>
    <property type="project" value="InterPro"/>
</dbReference>
<sequence>MWCATSYVDLLIVGAGPAGLAAASWAARYNMSTQIIDQKSGRKNSGHADGLQSRTLEILESFGIVDPILKLGVPEVDMCYWVMNPETGKIERNGRDAAETGRMSRFGQILLNQGSVEQNFIDHLRAKSNIRVEWNRRAVSLDLTASGDDQETFPVAVGVACLDEHGNPQPVEASQMIHARYLIACDGAHSWVRHKLNVSADGPDKDTDWGVLDIVPITNFPDIRQACSVQSGPYGSIMMVPRENKLTRFYIRLQHGLREDNSSYSKDPPRALVEMAKKAMWPYDLAYKRCDWCSYYTTSRRVVQDFRPHKRIFLAGDAAHTHSLKGGQGMNVSIQDTYNLVWKLGAVLTEGAHPDILETYDSERRCVATKLMDLDANLVRAFEDQNSGKSGGAHEVRDRYAGFMAGVDVTYSPSVLVADGVVNGNSALAHKVKLGMRLASERVTYHCDGTSVHLAQRLPSDGSWKLLVFPADLEKPDGMKALKVFADYFSDNSHLAHRSKDAEAIGPLIDVLLIHSGPRNTDRLLDLPRIFHPFDEVMGWDYWKVFADVDGQAYSGYGIDGSGGGCLILCRPDQHVAWVGALDDVVGLDNFFSFFS</sequence>
<organism evidence="7 8">
    <name type="scientific">Penicillium argentinense</name>
    <dbReference type="NCBI Taxonomy" id="1131581"/>
    <lineage>
        <taxon>Eukaryota</taxon>
        <taxon>Fungi</taxon>
        <taxon>Dikarya</taxon>
        <taxon>Ascomycota</taxon>
        <taxon>Pezizomycotina</taxon>
        <taxon>Eurotiomycetes</taxon>
        <taxon>Eurotiomycetidae</taxon>
        <taxon>Eurotiales</taxon>
        <taxon>Aspergillaceae</taxon>
        <taxon>Penicillium</taxon>
    </lineage>
</organism>
<dbReference type="PANTHER" id="PTHR43004">
    <property type="entry name" value="TRK SYSTEM POTASSIUM UPTAKE PROTEIN"/>
    <property type="match status" value="1"/>
</dbReference>
<dbReference type="GeneID" id="81353793"/>
<dbReference type="RefSeq" id="XP_056477786.1">
    <property type="nucleotide sequence ID" value="XM_056614814.1"/>
</dbReference>
<reference evidence="7" key="2">
    <citation type="journal article" date="2023" name="IMA Fungus">
        <title>Comparative genomic study of the Penicillium genus elucidates a diverse pangenome and 15 lateral gene transfer events.</title>
        <authorList>
            <person name="Petersen C."/>
            <person name="Sorensen T."/>
            <person name="Nielsen M.R."/>
            <person name="Sondergaard T.E."/>
            <person name="Sorensen J.L."/>
            <person name="Fitzpatrick D.A."/>
            <person name="Frisvad J.C."/>
            <person name="Nielsen K.L."/>
        </authorList>
    </citation>
    <scope>NUCLEOTIDE SEQUENCE</scope>
    <source>
        <strain evidence="7">IBT 30761</strain>
    </source>
</reference>
<accession>A0A9W9G068</accession>
<dbReference type="CDD" id="cd02979">
    <property type="entry name" value="PHOX_C"/>
    <property type="match status" value="1"/>
</dbReference>
<dbReference type="PRINTS" id="PR00420">
    <property type="entry name" value="RNGMNOXGNASE"/>
</dbReference>
<comment type="similarity">
    <text evidence="1">Belongs to the PheA/TfdB FAD monooxygenase family.</text>
</comment>
<evidence type="ECO:0000313" key="7">
    <source>
        <dbReference type="EMBL" id="KAJ5109675.1"/>
    </source>
</evidence>
<dbReference type="Gene3D" id="3.40.30.20">
    <property type="match status" value="1"/>
</dbReference>
<reference evidence="7" key="1">
    <citation type="submission" date="2022-11" db="EMBL/GenBank/DDBJ databases">
        <authorList>
            <person name="Petersen C."/>
        </authorList>
    </citation>
    <scope>NUCLEOTIDE SEQUENCE</scope>
    <source>
        <strain evidence="7">IBT 30761</strain>
    </source>
</reference>